<comment type="subcellular location">
    <subcellularLocation>
        <location evidence="2">Mitochondrion inner membrane</location>
        <topology evidence="2">Multi-pass membrane protein</topology>
    </subcellularLocation>
</comment>
<evidence type="ECO:0000256" key="10">
    <source>
        <dbReference type="ARBA" id="ARBA00022982"/>
    </source>
</evidence>
<feature type="binding site" description="axial binding residue" evidence="18">
    <location>
        <position position="84"/>
    </location>
    <ligand>
        <name>heme b</name>
        <dbReference type="ChEBI" id="CHEBI:60344"/>
        <label>b562</label>
    </ligand>
    <ligandPart>
        <name>Fe</name>
        <dbReference type="ChEBI" id="CHEBI:18248"/>
    </ligandPart>
</feature>
<keyword evidence="12 18" id="KW-0408">Iron</keyword>
<sequence length="379" mass="43399">MLSSLRKTHPVLQIVNGALIDLPTPVNLFIWWNFGSLLGMCLAVQILSGLFLAMHYTSSIDSSFDSVVHIMRDVNYGWVLRYIHANGASFFFVCLYMHIGRGLYYGSYLNIHTWNLGVVLYFLVMLTGFVGYVLPWGQMSFWGATVITNLASVVPYIGESLVYWIWGGFSVDNATLNRFFCFHFLFPFVVVGLTILHLLFLHETGSNNPLGLNSNLDKIPFHHYHTYKDLLGFFVVLFVLVELSLLFPNMLGDSENFIPANPLVTPEHIKPEWYFLFAYAILRSIPNKLGGVVGLLMSIMILFFCPLFHISGCTGLSYNFLGQFFFWCLISVFMILTWIGGCPVEYPYESIGCLFSVMYFCCYLVRPIVDMLWMYMLDY</sequence>
<dbReference type="AlphaFoldDB" id="A0A343M3F8"/>
<dbReference type="InterPro" id="IPR030689">
    <property type="entry name" value="Cytochrome_b"/>
</dbReference>
<evidence type="ECO:0000256" key="3">
    <source>
        <dbReference type="ARBA" id="ARBA00013531"/>
    </source>
</evidence>
<feature type="transmembrane region" description="Helical" evidence="19">
    <location>
        <begin position="29"/>
        <end position="57"/>
    </location>
</feature>
<evidence type="ECO:0000256" key="13">
    <source>
        <dbReference type="ARBA" id="ARBA00023075"/>
    </source>
</evidence>
<feature type="binding site" description="axial binding residue" evidence="18">
    <location>
        <position position="183"/>
    </location>
    <ligand>
        <name>heme b</name>
        <dbReference type="ChEBI" id="CHEBI:60344"/>
        <label>b562</label>
    </ligand>
    <ligandPart>
        <name>Fe</name>
        <dbReference type="ChEBI" id="CHEBI:18248"/>
    </ligandPart>
</feature>
<dbReference type="Gene3D" id="1.20.810.10">
    <property type="entry name" value="Cytochrome Bc1 Complex, Chain C"/>
    <property type="match status" value="1"/>
</dbReference>
<comment type="cofactor">
    <cofactor evidence="19">
        <name>heme b</name>
        <dbReference type="ChEBI" id="CHEBI:60344"/>
    </cofactor>
    <text evidence="19">Binds 2 heme groups non-covalently.</text>
</comment>
<evidence type="ECO:0000256" key="7">
    <source>
        <dbReference type="ARBA" id="ARBA00022692"/>
    </source>
</evidence>
<keyword evidence="4 19" id="KW-0813">Transport</keyword>
<dbReference type="CDD" id="cd00284">
    <property type="entry name" value="Cytochrome_b_N"/>
    <property type="match status" value="1"/>
</dbReference>
<dbReference type="InterPro" id="IPR005797">
    <property type="entry name" value="Cyt_b/b6_N"/>
</dbReference>
<dbReference type="InterPro" id="IPR048260">
    <property type="entry name" value="Cytochrome_b_C_euk/bac"/>
</dbReference>
<feature type="binding site" description="axial binding residue" evidence="18">
    <location>
        <position position="197"/>
    </location>
    <ligand>
        <name>heme b</name>
        <dbReference type="ChEBI" id="CHEBI:60344"/>
        <label>b566</label>
    </ligand>
    <ligandPart>
        <name>Fe</name>
        <dbReference type="ChEBI" id="CHEBI:18248"/>
    </ligandPart>
</feature>
<evidence type="ECO:0000256" key="17">
    <source>
        <dbReference type="PIRSR" id="PIRSR038885-1"/>
    </source>
</evidence>
<dbReference type="GO" id="GO:0046872">
    <property type="term" value="F:metal ion binding"/>
    <property type="evidence" value="ECO:0007669"/>
    <property type="project" value="UniProtKB-UniRule"/>
</dbReference>
<keyword evidence="5 18" id="KW-0349">Heme</keyword>
<keyword evidence="6 19" id="KW-0679">Respiratory chain</keyword>
<feature type="transmembrane region" description="Helical" evidence="19">
    <location>
        <begin position="78"/>
        <end position="99"/>
    </location>
</feature>
<feature type="domain" description="Cytochrome b/b6 N-terminal region profile" evidence="20">
    <location>
        <begin position="1"/>
        <end position="210"/>
    </location>
</feature>
<evidence type="ECO:0000259" key="21">
    <source>
        <dbReference type="PROSITE" id="PS51003"/>
    </source>
</evidence>
<dbReference type="PROSITE" id="PS51003">
    <property type="entry name" value="CYTB_CTER"/>
    <property type="match status" value="1"/>
</dbReference>
<feature type="domain" description="Cytochrome b/b6 C-terminal region profile" evidence="21">
    <location>
        <begin position="211"/>
        <end position="379"/>
    </location>
</feature>
<evidence type="ECO:0000256" key="2">
    <source>
        <dbReference type="ARBA" id="ARBA00004448"/>
    </source>
</evidence>
<gene>
    <name evidence="22" type="primary">cob</name>
</gene>
<comment type="cofactor">
    <cofactor evidence="18">
        <name>heme</name>
        <dbReference type="ChEBI" id="CHEBI:30413"/>
    </cofactor>
    <text evidence="18">Binds 2 heme groups non-covalently.</text>
</comment>
<reference evidence="22" key="1">
    <citation type="journal article" date="2017" name="Conserv Genet Resour">
        <title>The complete mitogenome of the winged argonaut Argonauta hians and its phylogenetic relationships in Octopoda.</title>
        <authorList>
            <person name="Chiu Y.-W."/>
            <person name="Chang C.-W."/>
            <person name="Lin H.-D."/>
            <person name="Shen K.-N."/>
        </authorList>
    </citation>
    <scope>NUCLEOTIDE SEQUENCE</scope>
</reference>
<dbReference type="PROSITE" id="PS51002">
    <property type="entry name" value="CYTB_NTER"/>
    <property type="match status" value="1"/>
</dbReference>
<comment type="function">
    <text evidence="1 19">Component of the ubiquinol-cytochrome c reductase complex (complex III or cytochrome b-c1 complex) that is part of the mitochondrial respiratory chain. The b-c1 complex mediates electron transfer from ubiquinol to cytochrome c. Contributes to the generation of a proton gradient across the mitochondrial membrane that is then used for ATP synthesis.</text>
</comment>
<organism evidence="22">
    <name type="scientific">Argonauta hians</name>
    <dbReference type="NCBI Taxonomy" id="2052491"/>
    <lineage>
        <taxon>Eukaryota</taxon>
        <taxon>Metazoa</taxon>
        <taxon>Spiralia</taxon>
        <taxon>Lophotrochozoa</taxon>
        <taxon>Mollusca</taxon>
        <taxon>Cephalopoda</taxon>
        <taxon>Coleoidea</taxon>
        <taxon>Octopodiformes</taxon>
        <taxon>Octopoda</taxon>
        <taxon>Incirrata</taxon>
        <taxon>Argonautidae</taxon>
        <taxon>Argonauta</taxon>
    </lineage>
</organism>
<dbReference type="InterPro" id="IPR048259">
    <property type="entry name" value="Cytochrome_b_N_euk/bac"/>
</dbReference>
<dbReference type="GO" id="GO:0045275">
    <property type="term" value="C:respiratory chain complex III"/>
    <property type="evidence" value="ECO:0007669"/>
    <property type="project" value="InterPro"/>
</dbReference>
<evidence type="ECO:0000256" key="8">
    <source>
        <dbReference type="ARBA" id="ARBA00022723"/>
    </source>
</evidence>
<feature type="binding site" description="axial binding residue" evidence="18">
    <location>
        <position position="98"/>
    </location>
    <ligand>
        <name>heme b</name>
        <dbReference type="ChEBI" id="CHEBI:60344"/>
        <label>b566</label>
    </ligand>
    <ligandPart>
        <name>Fe</name>
        <dbReference type="ChEBI" id="CHEBI:18248"/>
    </ligandPart>
</feature>
<dbReference type="GO" id="GO:0005743">
    <property type="term" value="C:mitochondrial inner membrane"/>
    <property type="evidence" value="ECO:0007669"/>
    <property type="project" value="UniProtKB-SubCell"/>
</dbReference>
<evidence type="ECO:0000256" key="18">
    <source>
        <dbReference type="PIRSR" id="PIRSR038885-2"/>
    </source>
</evidence>
<evidence type="ECO:0000256" key="9">
    <source>
        <dbReference type="ARBA" id="ARBA00022792"/>
    </source>
</evidence>
<dbReference type="GO" id="GO:0006122">
    <property type="term" value="P:mitochondrial electron transport, ubiquinol to cytochrome c"/>
    <property type="evidence" value="ECO:0007669"/>
    <property type="project" value="TreeGrafter"/>
</dbReference>
<dbReference type="GO" id="GO:0016491">
    <property type="term" value="F:oxidoreductase activity"/>
    <property type="evidence" value="ECO:0007669"/>
    <property type="project" value="UniProtKB-UniRule"/>
</dbReference>
<evidence type="ECO:0000256" key="5">
    <source>
        <dbReference type="ARBA" id="ARBA00022617"/>
    </source>
</evidence>
<evidence type="ECO:0000259" key="20">
    <source>
        <dbReference type="PROSITE" id="PS51002"/>
    </source>
</evidence>
<evidence type="ECO:0000256" key="4">
    <source>
        <dbReference type="ARBA" id="ARBA00022448"/>
    </source>
</evidence>
<name>A0A343M3F8_9MOLL</name>
<geneLocation type="mitochondrion" evidence="22"/>
<evidence type="ECO:0000313" key="22">
    <source>
        <dbReference type="EMBL" id="ATR85776.1"/>
    </source>
</evidence>
<evidence type="ECO:0000256" key="14">
    <source>
        <dbReference type="ARBA" id="ARBA00023128"/>
    </source>
</evidence>
<dbReference type="InterPro" id="IPR027387">
    <property type="entry name" value="Cytb/b6-like_sf"/>
</dbReference>
<keyword evidence="13" id="KW-0830">Ubiquinone</keyword>
<keyword evidence="7 19" id="KW-0812">Transmembrane</keyword>
<keyword evidence="11 19" id="KW-1133">Transmembrane helix</keyword>
<dbReference type="InterPro" id="IPR016174">
    <property type="entry name" value="Di-haem_cyt_TM"/>
</dbReference>
<dbReference type="EMBL" id="KY649285">
    <property type="protein sequence ID" value="ATR85776.1"/>
    <property type="molecule type" value="Genomic_DNA"/>
</dbReference>
<evidence type="ECO:0000256" key="19">
    <source>
        <dbReference type="RuleBase" id="RU362117"/>
    </source>
</evidence>
<keyword evidence="14 19" id="KW-0496">Mitochondrion</keyword>
<dbReference type="GO" id="GO:0008121">
    <property type="term" value="F:quinol-cytochrome-c reductase activity"/>
    <property type="evidence" value="ECO:0007669"/>
    <property type="project" value="InterPro"/>
</dbReference>
<feature type="transmembrane region" description="Helical" evidence="19">
    <location>
        <begin position="289"/>
        <end position="308"/>
    </location>
</feature>
<feature type="transmembrane region" description="Helical" evidence="19">
    <location>
        <begin position="141"/>
        <end position="165"/>
    </location>
</feature>
<comment type="similarity">
    <text evidence="16 19">Belongs to the cytochrome b family.</text>
</comment>
<feature type="transmembrane region" description="Helical" evidence="19">
    <location>
        <begin position="320"/>
        <end position="340"/>
    </location>
</feature>
<feature type="transmembrane region" description="Helical" evidence="19">
    <location>
        <begin position="177"/>
        <end position="201"/>
    </location>
</feature>
<dbReference type="SUPFAM" id="SSF81342">
    <property type="entry name" value="Transmembrane di-heme cytochromes"/>
    <property type="match status" value="1"/>
</dbReference>
<proteinExistence type="inferred from homology"/>
<protein>
    <recommendedName>
        <fullName evidence="3 19">Cytochrome b</fullName>
    </recommendedName>
</protein>
<dbReference type="PIRSF" id="PIRSF038885">
    <property type="entry name" value="COB"/>
    <property type="match status" value="1"/>
</dbReference>
<keyword evidence="9" id="KW-0999">Mitochondrion inner membrane</keyword>
<accession>A0A343M3F8</accession>
<dbReference type="Pfam" id="PF00033">
    <property type="entry name" value="Cytochrome_B"/>
    <property type="match status" value="1"/>
</dbReference>
<dbReference type="Pfam" id="PF00032">
    <property type="entry name" value="Cytochrom_B_C"/>
    <property type="match status" value="1"/>
</dbReference>
<evidence type="ECO:0000256" key="1">
    <source>
        <dbReference type="ARBA" id="ARBA00002566"/>
    </source>
</evidence>
<dbReference type="PANTHER" id="PTHR19271">
    <property type="entry name" value="CYTOCHROME B"/>
    <property type="match status" value="1"/>
</dbReference>
<dbReference type="InterPro" id="IPR005798">
    <property type="entry name" value="Cyt_b/b6_C"/>
</dbReference>
<dbReference type="CDD" id="cd00290">
    <property type="entry name" value="cytochrome_b_C"/>
    <property type="match status" value="1"/>
</dbReference>
<keyword evidence="8 18" id="KW-0479">Metal-binding</keyword>
<dbReference type="PANTHER" id="PTHR19271:SF16">
    <property type="entry name" value="CYTOCHROME B"/>
    <property type="match status" value="1"/>
</dbReference>
<dbReference type="SUPFAM" id="SSF81648">
    <property type="entry name" value="a domain/subunit of cytochrome bc1 complex (Ubiquinol-cytochrome c reductase)"/>
    <property type="match status" value="1"/>
</dbReference>
<keyword evidence="10 19" id="KW-0249">Electron transport</keyword>
<dbReference type="InterPro" id="IPR036150">
    <property type="entry name" value="Cyt_b/b6_C_sf"/>
</dbReference>
<feature type="binding site" evidence="17">
    <location>
        <position position="202"/>
    </location>
    <ligand>
        <name>a ubiquinone</name>
        <dbReference type="ChEBI" id="CHEBI:16389"/>
    </ligand>
</feature>
<evidence type="ECO:0000256" key="12">
    <source>
        <dbReference type="ARBA" id="ARBA00023004"/>
    </source>
</evidence>
<keyword evidence="15 19" id="KW-0472">Membrane</keyword>
<evidence type="ECO:0000256" key="6">
    <source>
        <dbReference type="ARBA" id="ARBA00022660"/>
    </source>
</evidence>
<evidence type="ECO:0000256" key="15">
    <source>
        <dbReference type="ARBA" id="ARBA00023136"/>
    </source>
</evidence>
<feature type="transmembrane region" description="Helical" evidence="19">
    <location>
        <begin position="230"/>
        <end position="247"/>
    </location>
</feature>
<evidence type="ECO:0000256" key="11">
    <source>
        <dbReference type="ARBA" id="ARBA00022989"/>
    </source>
</evidence>
<dbReference type="FunFam" id="1.20.810.10:FF:000002">
    <property type="entry name" value="Cytochrome b"/>
    <property type="match status" value="1"/>
</dbReference>
<feature type="transmembrane region" description="Helical" evidence="19">
    <location>
        <begin position="111"/>
        <end position="134"/>
    </location>
</feature>
<evidence type="ECO:0000256" key="16">
    <source>
        <dbReference type="ARBA" id="ARBA00061233"/>
    </source>
</evidence>